<comment type="similarity">
    <text evidence="1 13">Belongs to the class-I pyridine nucleotide-disulfide oxidoreductase family.</text>
</comment>
<dbReference type="Gene3D" id="3.30.390.30">
    <property type="match status" value="1"/>
</dbReference>
<evidence type="ECO:0000256" key="9">
    <source>
        <dbReference type="ARBA" id="ARBA00049187"/>
    </source>
</evidence>
<dbReference type="FunFam" id="3.30.390.30:FF:000001">
    <property type="entry name" value="Dihydrolipoyl dehydrogenase"/>
    <property type="match status" value="1"/>
</dbReference>
<dbReference type="NCBIfam" id="TIGR01350">
    <property type="entry name" value="lipoamide_DH"/>
    <property type="match status" value="1"/>
</dbReference>
<evidence type="ECO:0000256" key="1">
    <source>
        <dbReference type="ARBA" id="ARBA00007532"/>
    </source>
</evidence>
<keyword evidence="7" id="KW-1015">Disulfide bond</keyword>
<dbReference type="InterPro" id="IPR050151">
    <property type="entry name" value="Class-I_Pyr_Nuc-Dis_Oxidored"/>
</dbReference>
<dbReference type="InterPro" id="IPR023753">
    <property type="entry name" value="FAD/NAD-binding_dom"/>
</dbReference>
<evidence type="ECO:0000256" key="10">
    <source>
        <dbReference type="PIRSR" id="PIRSR000350-2"/>
    </source>
</evidence>
<feature type="domain" description="Pyridine nucleotide-disulphide oxidoreductase dimerisation" evidence="14">
    <location>
        <begin position="390"/>
        <end position="498"/>
    </location>
</feature>
<dbReference type="GO" id="GO:0045252">
    <property type="term" value="C:oxoglutarate dehydrogenase complex"/>
    <property type="evidence" value="ECO:0007669"/>
    <property type="project" value="TreeGrafter"/>
</dbReference>
<feature type="binding site" evidence="11">
    <location>
        <position position="90"/>
    </location>
    <ligand>
        <name>FAD</name>
        <dbReference type="ChEBI" id="CHEBI:57692"/>
    </ligand>
</feature>
<accession>A0A2H8TSS3</accession>
<dbReference type="GO" id="GO:0006103">
    <property type="term" value="P:2-oxoglutarate metabolic process"/>
    <property type="evidence" value="ECO:0007669"/>
    <property type="project" value="TreeGrafter"/>
</dbReference>
<dbReference type="AlphaFoldDB" id="A0A2H8TSS3"/>
<dbReference type="OrthoDB" id="361797at2759"/>
<keyword evidence="6 11" id="KW-0520">NAD</keyword>
<dbReference type="PROSITE" id="PS00076">
    <property type="entry name" value="PYRIDINE_REDOX_1"/>
    <property type="match status" value="1"/>
</dbReference>
<evidence type="ECO:0000256" key="12">
    <source>
        <dbReference type="PIRSR" id="PIRSR000350-4"/>
    </source>
</evidence>
<sequence>MQSNIFSRFSMAIKPTILQKTKHIESSFIYSVVNRRYASGDAVDLVVIGSGPGGYVAAIKAAQLGLNTVCVEKNPTLGGTCLNVGCIPSKALLNNSHYYHMAHSGDLNSRGIEVENVKLNLESLMQTKTNAVNALTGGIAHLFKSNKITLAKGHGKIKDPNTVSVLKEDGSSEDIKTKNILIATGSEVTPFPGIDIDEETVVSSTGALKLAKVPEKMIVIGAGVIGLELGSVWSRLGSKVTAVEFMPTIGGVGIDGEVSKQFQKILTKQGLSFKLGTKVISASKSGGQILVEVENAKDSSKKETLDCDVLLVSVGRRPYTQNLGLEENSIEKDAKGRIPVNSRFQTVIPNIFAIGDCIHGPMLAHKAEDEGIVCVEGITGAPVHIDYNCVPSVIYTHPEVAWVGKSEEDLKKEGIDYKIGKFPFAANSRAKTNNETEGFIKVLGDKVTDKLLGCHLIGPGVGEIVNEAVLAMEYGASCEDIARVCHAHPTCSEALREANLAAYFGKTINFG</sequence>
<evidence type="ECO:0000256" key="11">
    <source>
        <dbReference type="PIRSR" id="PIRSR000350-3"/>
    </source>
</evidence>
<feature type="binding site" evidence="11">
    <location>
        <position position="155"/>
    </location>
    <ligand>
        <name>FAD</name>
        <dbReference type="ChEBI" id="CHEBI:57692"/>
    </ligand>
</feature>
<evidence type="ECO:0000259" key="15">
    <source>
        <dbReference type="Pfam" id="PF07992"/>
    </source>
</evidence>
<organism evidence="16">
    <name type="scientific">Melanaphis sacchari</name>
    <dbReference type="NCBI Taxonomy" id="742174"/>
    <lineage>
        <taxon>Eukaryota</taxon>
        <taxon>Metazoa</taxon>
        <taxon>Ecdysozoa</taxon>
        <taxon>Arthropoda</taxon>
        <taxon>Hexapoda</taxon>
        <taxon>Insecta</taxon>
        <taxon>Pterygota</taxon>
        <taxon>Neoptera</taxon>
        <taxon>Paraneoptera</taxon>
        <taxon>Hemiptera</taxon>
        <taxon>Sternorrhyncha</taxon>
        <taxon>Aphidomorpha</taxon>
        <taxon>Aphidoidea</taxon>
        <taxon>Aphididae</taxon>
        <taxon>Aphidini</taxon>
        <taxon>Melanaphis</taxon>
    </lineage>
</organism>
<protein>
    <recommendedName>
        <fullName evidence="2 13">Dihydrolipoyl dehydrogenase</fullName>
        <ecNumber evidence="2 13">1.8.1.4</ecNumber>
    </recommendedName>
</protein>
<feature type="domain" description="FAD/NAD(P)-binding" evidence="15">
    <location>
        <begin position="44"/>
        <end position="371"/>
    </location>
</feature>
<feature type="binding site" evidence="11">
    <location>
        <position position="315"/>
    </location>
    <ligand>
        <name>NAD(+)</name>
        <dbReference type="ChEBI" id="CHEBI:57540"/>
    </ligand>
</feature>
<name>A0A2H8TSS3_9HEMI</name>
<comment type="cofactor">
    <cofactor evidence="11 13">
        <name>FAD</name>
        <dbReference type="ChEBI" id="CHEBI:57692"/>
    </cofactor>
    <text evidence="11 13">Binds 1 FAD per subunit.</text>
</comment>
<evidence type="ECO:0000256" key="7">
    <source>
        <dbReference type="ARBA" id="ARBA00023157"/>
    </source>
</evidence>
<evidence type="ECO:0000256" key="6">
    <source>
        <dbReference type="ARBA" id="ARBA00023027"/>
    </source>
</evidence>
<dbReference type="EC" id="1.8.1.4" evidence="2 13"/>
<dbReference type="GO" id="GO:0005739">
    <property type="term" value="C:mitochondrion"/>
    <property type="evidence" value="ECO:0007669"/>
    <property type="project" value="TreeGrafter"/>
</dbReference>
<feature type="active site" description="Proton acceptor" evidence="10">
    <location>
        <position position="488"/>
    </location>
</feature>
<dbReference type="PRINTS" id="PR00368">
    <property type="entry name" value="FADPNR"/>
</dbReference>
<evidence type="ECO:0000256" key="8">
    <source>
        <dbReference type="ARBA" id="ARBA00023284"/>
    </source>
</evidence>
<keyword evidence="3 13" id="KW-0285">Flavoprotein</keyword>
<evidence type="ECO:0000313" key="16">
    <source>
        <dbReference type="EMBL" id="MBW16642.1"/>
    </source>
</evidence>
<evidence type="ECO:0000259" key="14">
    <source>
        <dbReference type="Pfam" id="PF02852"/>
    </source>
</evidence>
<evidence type="ECO:0000256" key="5">
    <source>
        <dbReference type="ARBA" id="ARBA00023002"/>
    </source>
</evidence>
<dbReference type="Pfam" id="PF07992">
    <property type="entry name" value="Pyr_redox_2"/>
    <property type="match status" value="1"/>
</dbReference>
<dbReference type="Pfam" id="PF02852">
    <property type="entry name" value="Pyr_redox_dim"/>
    <property type="match status" value="1"/>
</dbReference>
<proteinExistence type="inferred from homology"/>
<gene>
    <name evidence="16" type="primary">DLD_0</name>
</gene>
<feature type="binding site" evidence="11">
    <location>
        <begin position="184"/>
        <end position="186"/>
    </location>
    <ligand>
        <name>FAD</name>
        <dbReference type="ChEBI" id="CHEBI:57692"/>
    </ligand>
</feature>
<feature type="disulfide bond" description="Redox-active" evidence="12">
    <location>
        <begin position="81"/>
        <end position="86"/>
    </location>
</feature>
<dbReference type="InterPro" id="IPR004099">
    <property type="entry name" value="Pyr_nucl-diS_OxRdtase_dimer"/>
</dbReference>
<keyword evidence="5 13" id="KW-0560">Oxidoreductase</keyword>
<dbReference type="FunFam" id="3.50.50.60:FF:000001">
    <property type="entry name" value="Dihydrolipoyl dehydrogenase, mitochondrial"/>
    <property type="match status" value="1"/>
</dbReference>
<evidence type="ECO:0000256" key="13">
    <source>
        <dbReference type="RuleBase" id="RU003692"/>
    </source>
</evidence>
<dbReference type="PIRSF" id="PIRSF000350">
    <property type="entry name" value="Mercury_reductase_MerA"/>
    <property type="match status" value="1"/>
</dbReference>
<keyword evidence="11" id="KW-0547">Nucleotide-binding</keyword>
<dbReference type="EMBL" id="GFXV01004837">
    <property type="protein sequence ID" value="MBW16642.1"/>
    <property type="molecule type" value="Transcribed_RNA"/>
</dbReference>
<comment type="miscellaneous">
    <text evidence="13">The active site is a redox-active disulfide bond.</text>
</comment>
<evidence type="ECO:0000256" key="2">
    <source>
        <dbReference type="ARBA" id="ARBA00012608"/>
    </source>
</evidence>
<dbReference type="GO" id="GO:0050660">
    <property type="term" value="F:flavin adenine dinucleotide binding"/>
    <property type="evidence" value="ECO:0007669"/>
    <property type="project" value="InterPro"/>
</dbReference>
<dbReference type="InterPro" id="IPR001100">
    <property type="entry name" value="Pyr_nuc-diS_OxRdtase"/>
</dbReference>
<dbReference type="SUPFAM" id="SSF51905">
    <property type="entry name" value="FAD/NAD(P)-binding domain"/>
    <property type="match status" value="1"/>
</dbReference>
<reference evidence="16" key="1">
    <citation type="submission" date="2017-10" db="EMBL/GenBank/DDBJ databases">
        <title>Transcriptome Assembly of Sugarcane Aphid Adults.</title>
        <authorList>
            <person name="Scully E.D."/>
            <person name="Palmer N.A."/>
            <person name="Geib S.M."/>
            <person name="Sarath G."/>
            <person name="Sattler S.E."/>
        </authorList>
    </citation>
    <scope>NUCLEOTIDE SEQUENCE</scope>
    <source>
        <tissue evidence="16">Whole body</tissue>
    </source>
</reference>
<evidence type="ECO:0000256" key="3">
    <source>
        <dbReference type="ARBA" id="ARBA00022630"/>
    </source>
</evidence>
<feature type="binding site" evidence="11">
    <location>
        <begin position="362"/>
        <end position="365"/>
    </location>
    <ligand>
        <name>FAD</name>
        <dbReference type="ChEBI" id="CHEBI:57692"/>
    </ligand>
</feature>
<dbReference type="GO" id="GO:0004148">
    <property type="term" value="F:dihydrolipoyl dehydrogenase (NADH) activity"/>
    <property type="evidence" value="ECO:0007669"/>
    <property type="project" value="UniProtKB-EC"/>
</dbReference>
<dbReference type="PANTHER" id="PTHR22912:SF151">
    <property type="entry name" value="DIHYDROLIPOYL DEHYDROGENASE, MITOCHONDRIAL"/>
    <property type="match status" value="1"/>
</dbReference>
<dbReference type="InterPro" id="IPR016156">
    <property type="entry name" value="FAD/NAD-linked_Rdtase_dimer_sf"/>
</dbReference>
<dbReference type="PANTHER" id="PTHR22912">
    <property type="entry name" value="DISULFIDE OXIDOREDUCTASE"/>
    <property type="match status" value="1"/>
</dbReference>
<dbReference type="PRINTS" id="PR00411">
    <property type="entry name" value="PNDRDTASEI"/>
</dbReference>
<feature type="binding site" evidence="11">
    <location>
        <position position="244"/>
    </location>
    <ligand>
        <name>NAD(+)</name>
        <dbReference type="ChEBI" id="CHEBI:57540"/>
    </ligand>
</feature>
<dbReference type="InterPro" id="IPR006258">
    <property type="entry name" value="Lipoamide_DH"/>
</dbReference>
<keyword evidence="4 11" id="KW-0274">FAD</keyword>
<dbReference type="Gene3D" id="3.50.50.60">
    <property type="entry name" value="FAD/NAD(P)-binding domain"/>
    <property type="match status" value="2"/>
</dbReference>
<keyword evidence="8 13" id="KW-0676">Redox-active center</keyword>
<comment type="catalytic activity">
    <reaction evidence="9 13">
        <text>N(6)-[(R)-dihydrolipoyl]-L-lysyl-[protein] + NAD(+) = N(6)-[(R)-lipoyl]-L-lysyl-[protein] + NADH + H(+)</text>
        <dbReference type="Rhea" id="RHEA:15045"/>
        <dbReference type="Rhea" id="RHEA-COMP:10474"/>
        <dbReference type="Rhea" id="RHEA-COMP:10475"/>
        <dbReference type="ChEBI" id="CHEBI:15378"/>
        <dbReference type="ChEBI" id="CHEBI:57540"/>
        <dbReference type="ChEBI" id="CHEBI:57945"/>
        <dbReference type="ChEBI" id="CHEBI:83099"/>
        <dbReference type="ChEBI" id="CHEBI:83100"/>
        <dbReference type="EC" id="1.8.1.4"/>
    </reaction>
</comment>
<feature type="binding site" evidence="11">
    <location>
        <position position="356"/>
    </location>
    <ligand>
        <name>FAD</name>
        <dbReference type="ChEBI" id="CHEBI:57692"/>
    </ligand>
</feature>
<dbReference type="InterPro" id="IPR012999">
    <property type="entry name" value="Pyr_OxRdtase_I_AS"/>
</dbReference>
<evidence type="ECO:0000256" key="4">
    <source>
        <dbReference type="ARBA" id="ARBA00022827"/>
    </source>
</evidence>
<dbReference type="InterPro" id="IPR036188">
    <property type="entry name" value="FAD/NAD-bd_sf"/>
</dbReference>
<dbReference type="SUPFAM" id="SSF55424">
    <property type="entry name" value="FAD/NAD-linked reductases, dimerisation (C-terminal) domain"/>
    <property type="match status" value="1"/>
</dbReference>
<feature type="binding site" evidence="11">
    <location>
        <begin position="221"/>
        <end position="228"/>
    </location>
    <ligand>
        <name>NAD(+)</name>
        <dbReference type="ChEBI" id="CHEBI:57540"/>
    </ligand>
</feature>